<sequence>MNTINDTLATWADSERLCDATTAATILTEDFIGIGPVGFQLPKGPWLQRLSDGQLHYEELSLDELAIREYSDSAVAVARVNTLGTARGNPLPTTRTAFHLVRADGEWLIAGIQHSFIAGAPGSPVPAPQPEGGR</sequence>
<comment type="caution">
    <text evidence="2">The sequence shown here is derived from an EMBL/GenBank/DDBJ whole genome shotgun (WGS) entry which is preliminary data.</text>
</comment>
<accession>A0A7M4BQA0</accession>
<evidence type="ECO:0000313" key="3">
    <source>
        <dbReference type="Proteomes" id="UP000462152"/>
    </source>
</evidence>
<evidence type="ECO:0000313" key="2">
    <source>
        <dbReference type="EMBL" id="MUN56102.1"/>
    </source>
</evidence>
<dbReference type="Proteomes" id="UP000462152">
    <property type="component" value="Unassembled WGS sequence"/>
</dbReference>
<gene>
    <name evidence="2" type="ORF">GMA10_12935</name>
</gene>
<proteinExistence type="predicted"/>
<dbReference type="InterPro" id="IPR027843">
    <property type="entry name" value="DUF4440"/>
</dbReference>
<name>A0A7M4BQA0_9MICC</name>
<dbReference type="EMBL" id="WOGT01000016">
    <property type="protein sequence ID" value="MUN56102.1"/>
    <property type="molecule type" value="Genomic_DNA"/>
</dbReference>
<organism evidence="2 3">
    <name type="scientific">Rothia koreensis</name>
    <dbReference type="NCBI Taxonomy" id="592378"/>
    <lineage>
        <taxon>Bacteria</taxon>
        <taxon>Bacillati</taxon>
        <taxon>Actinomycetota</taxon>
        <taxon>Actinomycetes</taxon>
        <taxon>Micrococcales</taxon>
        <taxon>Micrococcaceae</taxon>
        <taxon>Rothia</taxon>
    </lineage>
</organism>
<keyword evidence="3" id="KW-1185">Reference proteome</keyword>
<evidence type="ECO:0000259" key="1">
    <source>
        <dbReference type="Pfam" id="PF14534"/>
    </source>
</evidence>
<dbReference type="RefSeq" id="WP_129316422.1">
    <property type="nucleotide sequence ID" value="NZ_JBFCQO010000004.1"/>
</dbReference>
<dbReference type="InterPro" id="IPR032710">
    <property type="entry name" value="NTF2-like_dom_sf"/>
</dbReference>
<feature type="domain" description="DUF4440" evidence="1">
    <location>
        <begin position="8"/>
        <end position="109"/>
    </location>
</feature>
<dbReference type="Pfam" id="PF14534">
    <property type="entry name" value="DUF4440"/>
    <property type="match status" value="1"/>
</dbReference>
<dbReference type="SUPFAM" id="SSF54427">
    <property type="entry name" value="NTF2-like"/>
    <property type="match status" value="1"/>
</dbReference>
<dbReference type="Gene3D" id="3.10.450.50">
    <property type="match status" value="1"/>
</dbReference>
<protein>
    <submittedName>
        <fullName evidence="2">DUF4440 domain-containing protein</fullName>
    </submittedName>
</protein>
<dbReference type="OrthoDB" id="884581at2"/>
<dbReference type="AlphaFoldDB" id="A0A7M4BQA0"/>
<reference evidence="2 3" key="1">
    <citation type="submission" date="2019-12" db="EMBL/GenBank/DDBJ databases">
        <authorList>
            <person name="Li J."/>
            <person name="Shi Y."/>
            <person name="Xu G."/>
            <person name="Xiao D."/>
            <person name="Ran X."/>
        </authorList>
    </citation>
    <scope>NUCLEOTIDE SEQUENCE [LARGE SCALE GENOMIC DNA]</scope>
    <source>
        <strain evidence="2 3">JCM 15915</strain>
    </source>
</reference>